<dbReference type="Proteomes" id="UP000077763">
    <property type="component" value="Unassembled WGS sequence"/>
</dbReference>
<evidence type="ECO:0000313" key="2">
    <source>
        <dbReference type="Proteomes" id="UP000077763"/>
    </source>
</evidence>
<gene>
    <name evidence="1" type="ORF">A1353_21275</name>
</gene>
<dbReference type="AlphaFoldDB" id="A0A177M092"/>
<comment type="caution">
    <text evidence="1">The sequence shown here is derived from an EMBL/GenBank/DDBJ whole genome shotgun (WGS) entry which is preliminary data.</text>
</comment>
<sequence>MSAFKKLLLTTTILGLIFLNIFTLADDRIHTAGYKAIHSILTPLIEQAALEQLLIHSPTKRFSELEKSYLSYKIQHDKDKLAYEARTHIVNKVAKKIVRRTVMNAIKNSSSVLGEILPFTGAIVTVAQTASDILDDCRTIQDINELNIAFQQPLVDKPAFCDVNFLVHE</sequence>
<organism evidence="1 2">
    <name type="scientific">Methylomonas methanica</name>
    <dbReference type="NCBI Taxonomy" id="421"/>
    <lineage>
        <taxon>Bacteria</taxon>
        <taxon>Pseudomonadati</taxon>
        <taxon>Pseudomonadota</taxon>
        <taxon>Gammaproteobacteria</taxon>
        <taxon>Methylococcales</taxon>
        <taxon>Methylococcaceae</taxon>
        <taxon>Methylomonas</taxon>
    </lineage>
</organism>
<proteinExistence type="predicted"/>
<name>A0A177M092_METMH</name>
<accession>A0A177M092</accession>
<evidence type="ECO:0000313" key="1">
    <source>
        <dbReference type="EMBL" id="OAH99147.1"/>
    </source>
</evidence>
<dbReference type="EMBL" id="LUUH01000084">
    <property type="protein sequence ID" value="OAH99147.1"/>
    <property type="molecule type" value="Genomic_DNA"/>
</dbReference>
<reference evidence="1 2" key="1">
    <citation type="submission" date="2016-03" db="EMBL/GenBank/DDBJ databases">
        <authorList>
            <person name="Ploux O."/>
        </authorList>
    </citation>
    <scope>NUCLEOTIDE SEQUENCE [LARGE SCALE GENOMIC DNA]</scope>
    <source>
        <strain evidence="1 2">R-45371</strain>
    </source>
</reference>
<protein>
    <submittedName>
        <fullName evidence="1">Uncharacterized protein</fullName>
    </submittedName>
</protein>
<dbReference type="RefSeq" id="WP_064038234.1">
    <property type="nucleotide sequence ID" value="NZ_LUUH01000084.1"/>
</dbReference>